<dbReference type="KEGG" id="vg:65099485"/>
<evidence type="ECO:0000256" key="6">
    <source>
        <dbReference type="ARBA" id="ARBA00022870"/>
    </source>
</evidence>
<name>A0A0R5Z8W1_9GAMA</name>
<keyword evidence="8 14" id="KW-1133">Transmembrane helix</keyword>
<dbReference type="RefSeq" id="YP_010084494.1">
    <property type="nucleotide sequence ID" value="NC_055139.1"/>
</dbReference>
<evidence type="ECO:0000256" key="1">
    <source>
        <dbReference type="ARBA" id="ARBA00003017"/>
    </source>
</evidence>
<evidence type="ECO:0000256" key="10">
    <source>
        <dbReference type="ARBA" id="ARBA00023136"/>
    </source>
</evidence>
<dbReference type="InterPro" id="IPR000785">
    <property type="entry name" value="Herpes_glycop_M"/>
</dbReference>
<evidence type="ECO:0000256" key="5">
    <source>
        <dbReference type="ARBA" id="ARBA00022844"/>
    </source>
</evidence>
<feature type="compositionally biased region" description="Acidic residues" evidence="13">
    <location>
        <begin position="371"/>
        <end position="380"/>
    </location>
</feature>
<evidence type="ECO:0000256" key="2">
    <source>
        <dbReference type="ARBA" id="ARBA00022562"/>
    </source>
</evidence>
<dbReference type="GeneID" id="65099485"/>
<dbReference type="EMBL" id="KP136799">
    <property type="protein sequence ID" value="AJG42963.1"/>
    <property type="molecule type" value="Genomic_DNA"/>
</dbReference>
<feature type="compositionally biased region" description="Basic and acidic residues" evidence="13">
    <location>
        <begin position="351"/>
        <end position="361"/>
    </location>
</feature>
<keyword evidence="4" id="KW-1040">Host Golgi apparatus</keyword>
<feature type="transmembrane region" description="Helical" evidence="14">
    <location>
        <begin position="119"/>
        <end position="139"/>
    </location>
</feature>
<feature type="transmembrane region" description="Helical" evidence="14">
    <location>
        <begin position="240"/>
        <end position="262"/>
    </location>
</feature>
<protein>
    <submittedName>
        <fullName evidence="15">Glycoprotein M</fullName>
    </submittedName>
</protein>
<keyword evidence="9" id="KW-1039">Host endosome</keyword>
<dbReference type="Proteomes" id="UP000296355">
    <property type="component" value="Segment"/>
</dbReference>
<feature type="transmembrane region" description="Helical" evidence="14">
    <location>
        <begin position="12"/>
        <end position="37"/>
    </location>
</feature>
<evidence type="ECO:0000313" key="15">
    <source>
        <dbReference type="EMBL" id="AJG42963.1"/>
    </source>
</evidence>
<keyword evidence="16" id="KW-1185">Reference proteome</keyword>
<feature type="transmembrane region" description="Helical" evidence="14">
    <location>
        <begin position="269"/>
        <end position="288"/>
    </location>
</feature>
<feature type="transmembrane region" description="Helical" evidence="14">
    <location>
        <begin position="211"/>
        <end position="234"/>
    </location>
</feature>
<evidence type="ECO:0000256" key="12">
    <source>
        <dbReference type="ARBA" id="ARBA00023180"/>
    </source>
</evidence>
<keyword evidence="6" id="KW-1043">Host membrane</keyword>
<sequence length="380" mass="43515">MESSKSDKFIYGAWLKLLCLYFIMFGLSATIPIVAMYPDLGFPCYFNALVNYTAVNLTQRNVAKHLTPTFFLETYEMFAYISISFFIDCASALYYFVGAYSVFKAKQKHVNRLTSLSQWICLVGAPTQIFLGILRMWTIQLFIHTLSYKHIYLAAFVYTIHFFLSFIYIQCYISRNCKLWNLKVIEQHIPEGTLLEFLVFYIKPIIVNAQLFCLALELLVYSLSLFMAVGNSFYVLVSDIVFGSINMYLGAAFIIFVLIEVLYVKFMKVLFGFHLGVATAAIILALPLLRYEHIFMAAKLQSIISINIICIPILAIVAICVRLTRIYYCYTPAPTLYMPLDKKPVSFEVKKKQNKAKDSKQSAKGPAIMEESTDEDDELI</sequence>
<evidence type="ECO:0000256" key="3">
    <source>
        <dbReference type="ARBA" id="ARBA00022692"/>
    </source>
</evidence>
<dbReference type="HAMAP" id="MF_04035">
    <property type="entry name" value="HSV_GM"/>
    <property type="match status" value="1"/>
</dbReference>
<keyword evidence="12" id="KW-0325">Glycoprotein</keyword>
<evidence type="ECO:0000256" key="9">
    <source>
        <dbReference type="ARBA" id="ARBA00023046"/>
    </source>
</evidence>
<keyword evidence="2" id="KW-1048">Host nucleus</keyword>
<evidence type="ECO:0000256" key="13">
    <source>
        <dbReference type="SAM" id="MobiDB-lite"/>
    </source>
</evidence>
<organism evidence="15 16">
    <name type="scientific">phocid gammaherpesvirus 3</name>
    <dbReference type="NCBI Taxonomy" id="2560643"/>
    <lineage>
        <taxon>Viruses</taxon>
        <taxon>Duplodnaviria</taxon>
        <taxon>Heunggongvirae</taxon>
        <taxon>Peploviricota</taxon>
        <taxon>Herviviricetes</taxon>
        <taxon>Herpesvirales</taxon>
        <taxon>Orthoherpesviridae</taxon>
        <taxon>Gammaherpesvirinae</taxon>
        <taxon>Percavirus</taxon>
        <taxon>Percavirus phocidgamma3</taxon>
    </lineage>
</organism>
<evidence type="ECO:0000256" key="11">
    <source>
        <dbReference type="ARBA" id="ARBA00023157"/>
    </source>
</evidence>
<comment type="function">
    <text evidence="1">Envelope glycoprotein important for virion assembly and egress. Plays a role in the correct incorporation of gH-gL into virion membrane. Directs the glycoprotein N (gN) to the host trans-Golgi network.</text>
</comment>
<dbReference type="GO" id="GO:0019031">
    <property type="term" value="C:viral envelope"/>
    <property type="evidence" value="ECO:0007669"/>
    <property type="project" value="UniProtKB-KW"/>
</dbReference>
<keyword evidence="7" id="KW-0261">Viral envelope protein</keyword>
<evidence type="ECO:0000256" key="8">
    <source>
        <dbReference type="ARBA" id="ARBA00022989"/>
    </source>
</evidence>
<feature type="transmembrane region" description="Helical" evidence="14">
    <location>
        <begin position="77"/>
        <end position="98"/>
    </location>
</feature>
<keyword evidence="11" id="KW-1015">Disulfide bond</keyword>
<keyword evidence="10 14" id="KW-0472">Membrane</keyword>
<evidence type="ECO:0000256" key="7">
    <source>
        <dbReference type="ARBA" id="ARBA00022879"/>
    </source>
</evidence>
<evidence type="ECO:0000256" key="4">
    <source>
        <dbReference type="ARBA" id="ARBA00022812"/>
    </source>
</evidence>
<reference evidence="15" key="1">
    <citation type="submission" date="2014-11" db="EMBL/GenBank/DDBJ databases">
        <title>Gammaherpesviruses are widespread among seal species in Canada.</title>
        <authorList>
            <person name="Bellehumeur C."/>
            <person name="Nielsen O."/>
            <person name="Measures L."/>
            <person name="Harwood L."/>
            <person name="Boyle B."/>
            <person name="Gagnon C.A."/>
        </authorList>
    </citation>
    <scope>NUCLEOTIDE SEQUENCE [LARGE SCALE GENOMIC DNA]</scope>
    <source>
        <strain evidence="15">FMV04-1493874</strain>
    </source>
</reference>
<accession>A0A0R5Z8W1</accession>
<evidence type="ECO:0000313" key="16">
    <source>
        <dbReference type="Proteomes" id="UP000296355"/>
    </source>
</evidence>
<evidence type="ECO:0000256" key="14">
    <source>
        <dbReference type="SAM" id="Phobius"/>
    </source>
</evidence>
<gene>
    <name evidence="15" type="primary">GM</name>
</gene>
<feature type="transmembrane region" description="Helical" evidence="14">
    <location>
        <begin position="300"/>
        <end position="321"/>
    </location>
</feature>
<feature type="transmembrane region" description="Helical" evidence="14">
    <location>
        <begin position="151"/>
        <end position="173"/>
    </location>
</feature>
<dbReference type="PRINTS" id="PR00333">
    <property type="entry name" value="HSVINTEGRLMP"/>
</dbReference>
<proteinExistence type="inferred from homology"/>
<keyword evidence="5" id="KW-0946">Virion</keyword>
<keyword evidence="3 14" id="KW-0812">Transmembrane</keyword>
<feature type="region of interest" description="Disordered" evidence="13">
    <location>
        <begin position="351"/>
        <end position="380"/>
    </location>
</feature>
<dbReference type="Pfam" id="PF01528">
    <property type="entry name" value="Herpes_glycop"/>
    <property type="match status" value="1"/>
</dbReference>